<keyword evidence="2" id="KW-1185">Reference proteome</keyword>
<sequence>MCQPFDSSDVVSADDDIQLPSRRIGQKSIEKILENAADNRLSSKKTVKQMKFGNGAAGTRIAQTLWVKRFETYREHTLKQDIKKPFSGDDLIRFFTSMIDKLDIRDQGKPVISQGMVIDAAKLLLVYGHFKWSDKDGYSITKHDARSLAMGNDRLTRGRYCSRTWLGFTRILRSSFDHYLACGVHNWDVIIAKALCDTRPVAPELATLH</sequence>
<dbReference type="EMBL" id="JAXOVC010000007">
    <property type="protein sequence ID" value="KAK4499653.1"/>
    <property type="molecule type" value="Genomic_DNA"/>
</dbReference>
<evidence type="ECO:0000313" key="1">
    <source>
        <dbReference type="EMBL" id="KAK4499653.1"/>
    </source>
</evidence>
<accession>A0ABR0EEM1</accession>
<organism evidence="1 2">
    <name type="scientific">Zasmidium cellare</name>
    <name type="common">Wine cellar mold</name>
    <name type="synonym">Racodium cellare</name>
    <dbReference type="NCBI Taxonomy" id="395010"/>
    <lineage>
        <taxon>Eukaryota</taxon>
        <taxon>Fungi</taxon>
        <taxon>Dikarya</taxon>
        <taxon>Ascomycota</taxon>
        <taxon>Pezizomycotina</taxon>
        <taxon>Dothideomycetes</taxon>
        <taxon>Dothideomycetidae</taxon>
        <taxon>Mycosphaerellales</taxon>
        <taxon>Mycosphaerellaceae</taxon>
        <taxon>Zasmidium</taxon>
    </lineage>
</organism>
<gene>
    <name evidence="1" type="ORF">PRZ48_010171</name>
</gene>
<name>A0ABR0EEM1_ZASCE</name>
<proteinExistence type="predicted"/>
<protein>
    <submittedName>
        <fullName evidence="1">Uncharacterized protein</fullName>
    </submittedName>
</protein>
<evidence type="ECO:0000313" key="2">
    <source>
        <dbReference type="Proteomes" id="UP001305779"/>
    </source>
</evidence>
<reference evidence="1 2" key="1">
    <citation type="journal article" date="2023" name="G3 (Bethesda)">
        <title>A chromosome-level genome assembly of Zasmidium syzygii isolated from banana leaves.</title>
        <authorList>
            <person name="van Westerhoven A.C."/>
            <person name="Mehrabi R."/>
            <person name="Talebi R."/>
            <person name="Steentjes M.B.F."/>
            <person name="Corcolon B."/>
            <person name="Chong P.A."/>
            <person name="Kema G.H.J."/>
            <person name="Seidl M.F."/>
        </authorList>
    </citation>
    <scope>NUCLEOTIDE SEQUENCE [LARGE SCALE GENOMIC DNA]</scope>
    <source>
        <strain evidence="1 2">P124</strain>
    </source>
</reference>
<dbReference type="Proteomes" id="UP001305779">
    <property type="component" value="Unassembled WGS sequence"/>
</dbReference>
<comment type="caution">
    <text evidence="1">The sequence shown here is derived from an EMBL/GenBank/DDBJ whole genome shotgun (WGS) entry which is preliminary data.</text>
</comment>